<dbReference type="InterPro" id="IPR011008">
    <property type="entry name" value="Dimeric_a/b-barrel"/>
</dbReference>
<evidence type="ECO:0000313" key="2">
    <source>
        <dbReference type="Proteomes" id="UP000250915"/>
    </source>
</evidence>
<dbReference type="EMBL" id="QMEV01000047">
    <property type="protein sequence ID" value="RAV07519.1"/>
    <property type="molecule type" value="Genomic_DNA"/>
</dbReference>
<gene>
    <name evidence="1" type="ORF">DQP57_18990</name>
</gene>
<accession>A0A329LID3</accession>
<protein>
    <recommendedName>
        <fullName evidence="3">ABM domain-containing protein</fullName>
    </recommendedName>
</protein>
<dbReference type="Proteomes" id="UP000250915">
    <property type="component" value="Unassembled WGS sequence"/>
</dbReference>
<organism evidence="1 2">
    <name type="scientific">Mycobacterium colombiense</name>
    <dbReference type="NCBI Taxonomy" id="339268"/>
    <lineage>
        <taxon>Bacteria</taxon>
        <taxon>Bacillati</taxon>
        <taxon>Actinomycetota</taxon>
        <taxon>Actinomycetes</taxon>
        <taxon>Mycobacteriales</taxon>
        <taxon>Mycobacteriaceae</taxon>
        <taxon>Mycobacterium</taxon>
        <taxon>Mycobacterium avium complex (MAC)</taxon>
    </lineage>
</organism>
<reference evidence="1 2" key="1">
    <citation type="submission" date="2018-06" db="EMBL/GenBank/DDBJ databases">
        <title>NTM in soil in Japan.</title>
        <authorList>
            <person name="Ohya K."/>
        </authorList>
    </citation>
    <scope>NUCLEOTIDE SEQUENCE [LARGE SCALE GENOMIC DNA]</scope>
    <source>
        <strain evidence="1 2">GF28</strain>
    </source>
</reference>
<dbReference type="OrthoDB" id="5182530at2"/>
<dbReference type="SUPFAM" id="SSF54909">
    <property type="entry name" value="Dimeric alpha+beta barrel"/>
    <property type="match status" value="2"/>
</dbReference>
<proteinExistence type="predicted"/>
<dbReference type="AlphaFoldDB" id="A0A329LID3"/>
<sequence>MPTGRRKVGQTGGVTGALPRTKRGWIVYARSTTIQAQPSSIDAGIAHVRDEVMLALQGMPGCVGVSLLVDRRSGRCIATSAWESDESMRASGDTVTPIRDRAAERFGGTANVEQWEIAVLHRDHRAPDGAGVRATWVRVPPEGMDQGIEYYKSSVLPQLESLDGFCSASLLIDRSSGRGVSSATFDSVDAMERNREQAGALKNSSMQEAGAEELDEAEFELALAHLRVPELV</sequence>
<evidence type="ECO:0008006" key="3">
    <source>
        <dbReference type="Google" id="ProtNLM"/>
    </source>
</evidence>
<comment type="caution">
    <text evidence="1">The sequence shown here is derived from an EMBL/GenBank/DDBJ whole genome shotgun (WGS) entry which is preliminary data.</text>
</comment>
<name>A0A329LID3_9MYCO</name>
<evidence type="ECO:0000313" key="1">
    <source>
        <dbReference type="EMBL" id="RAV07519.1"/>
    </source>
</evidence>